<evidence type="ECO:0000256" key="1">
    <source>
        <dbReference type="ARBA" id="ARBA00022603"/>
    </source>
</evidence>
<feature type="domain" description="Methyltransferase" evidence="3">
    <location>
        <begin position="75"/>
        <end position="174"/>
    </location>
</feature>
<dbReference type="EC" id="2.1.1.164" evidence="4"/>
<keyword evidence="5" id="KW-1185">Reference proteome</keyword>
<dbReference type="InterPro" id="IPR041698">
    <property type="entry name" value="Methyltransf_25"/>
</dbReference>
<evidence type="ECO:0000313" key="5">
    <source>
        <dbReference type="Proteomes" id="UP000316213"/>
    </source>
</evidence>
<dbReference type="GO" id="GO:0032259">
    <property type="term" value="P:methylation"/>
    <property type="evidence" value="ECO:0007669"/>
    <property type="project" value="UniProtKB-KW"/>
</dbReference>
<organism evidence="4 5">
    <name type="scientific">Neorhodopirellula pilleata</name>
    <dbReference type="NCBI Taxonomy" id="2714738"/>
    <lineage>
        <taxon>Bacteria</taxon>
        <taxon>Pseudomonadati</taxon>
        <taxon>Planctomycetota</taxon>
        <taxon>Planctomycetia</taxon>
        <taxon>Pirellulales</taxon>
        <taxon>Pirellulaceae</taxon>
        <taxon>Neorhodopirellula</taxon>
    </lineage>
</organism>
<proteinExistence type="predicted"/>
<name>A0A5C5ZXA3_9BACT</name>
<comment type="caution">
    <text evidence="4">The sequence shown here is derived from an EMBL/GenBank/DDBJ whole genome shotgun (WGS) entry which is preliminary data.</text>
</comment>
<protein>
    <submittedName>
        <fullName evidence="4">Demethylrebeccamycin-D-glucose O-methyltransferase</fullName>
        <ecNumber evidence="4">2.1.1.164</ecNumber>
    </submittedName>
</protein>
<evidence type="ECO:0000313" key="4">
    <source>
        <dbReference type="EMBL" id="TWT91597.1"/>
    </source>
</evidence>
<dbReference type="PANTHER" id="PTHR43861">
    <property type="entry name" value="TRANS-ACONITATE 2-METHYLTRANSFERASE-RELATED"/>
    <property type="match status" value="1"/>
</dbReference>
<evidence type="ECO:0000256" key="2">
    <source>
        <dbReference type="ARBA" id="ARBA00022679"/>
    </source>
</evidence>
<keyword evidence="1 4" id="KW-0489">Methyltransferase</keyword>
<dbReference type="GO" id="GO:0102082">
    <property type="term" value="F:demethylrebeccamycin--D-glucose O-methyltransferase activity"/>
    <property type="evidence" value="ECO:0007669"/>
    <property type="project" value="UniProtKB-EC"/>
</dbReference>
<dbReference type="PANTHER" id="PTHR43861:SF1">
    <property type="entry name" value="TRANS-ACONITATE 2-METHYLTRANSFERASE"/>
    <property type="match status" value="1"/>
</dbReference>
<sequence length="258" mass="29238">MMDDETNEGRSAKFKYEVKDFSAKSTTDDITSRFDADVERFSNLETGQSATIDAPLSMQLITEAAVRLTPKIERVLDIGCGAGNNTLKLRQVYGKPFASDLLDLSNPMLERAKQRVSDAGIDAITTWHADLREADLPTESYDVVLAAAVLHHLRDDEDWRAAFEKIFSVLRPGGSFWITDLVVQETVPVQELMWSRYGDYLEGFGGVEYRQKVFEYIDREDSPRPVTYQLDLLRRVGFAHVELLHKNSCFAAFGAWKE</sequence>
<evidence type="ECO:0000259" key="3">
    <source>
        <dbReference type="Pfam" id="PF13649"/>
    </source>
</evidence>
<dbReference type="Pfam" id="PF13649">
    <property type="entry name" value="Methyltransf_25"/>
    <property type="match status" value="1"/>
</dbReference>
<accession>A0A5C5ZXA3</accession>
<gene>
    <name evidence="4" type="primary">rebM_2</name>
    <name evidence="4" type="ORF">Pla100_49880</name>
</gene>
<keyword evidence="2 4" id="KW-0808">Transferase</keyword>
<dbReference type="RefSeq" id="WP_231603495.1">
    <property type="nucleotide sequence ID" value="NZ_SJPM01000014.1"/>
</dbReference>
<dbReference type="EMBL" id="SJPM01000014">
    <property type="protein sequence ID" value="TWT91597.1"/>
    <property type="molecule type" value="Genomic_DNA"/>
</dbReference>
<dbReference type="AlphaFoldDB" id="A0A5C5ZXA3"/>
<dbReference type="InterPro" id="IPR029063">
    <property type="entry name" value="SAM-dependent_MTases_sf"/>
</dbReference>
<dbReference type="CDD" id="cd02440">
    <property type="entry name" value="AdoMet_MTases"/>
    <property type="match status" value="1"/>
</dbReference>
<reference evidence="4 5" key="1">
    <citation type="submission" date="2019-02" db="EMBL/GenBank/DDBJ databases">
        <title>Deep-cultivation of Planctomycetes and their phenomic and genomic characterization uncovers novel biology.</title>
        <authorList>
            <person name="Wiegand S."/>
            <person name="Jogler M."/>
            <person name="Boedeker C."/>
            <person name="Pinto D."/>
            <person name="Vollmers J."/>
            <person name="Rivas-Marin E."/>
            <person name="Kohn T."/>
            <person name="Peeters S.H."/>
            <person name="Heuer A."/>
            <person name="Rast P."/>
            <person name="Oberbeckmann S."/>
            <person name="Bunk B."/>
            <person name="Jeske O."/>
            <person name="Meyerdierks A."/>
            <person name="Storesund J.E."/>
            <person name="Kallscheuer N."/>
            <person name="Luecker S."/>
            <person name="Lage O.M."/>
            <person name="Pohl T."/>
            <person name="Merkel B.J."/>
            <person name="Hornburger P."/>
            <person name="Mueller R.-W."/>
            <person name="Bruemmer F."/>
            <person name="Labrenz M."/>
            <person name="Spormann A.M."/>
            <person name="Op Den Camp H."/>
            <person name="Overmann J."/>
            <person name="Amann R."/>
            <person name="Jetten M.S.M."/>
            <person name="Mascher T."/>
            <person name="Medema M.H."/>
            <person name="Devos D.P."/>
            <person name="Kaster A.-K."/>
            <person name="Ovreas L."/>
            <person name="Rohde M."/>
            <person name="Galperin M.Y."/>
            <person name="Jogler C."/>
        </authorList>
    </citation>
    <scope>NUCLEOTIDE SEQUENCE [LARGE SCALE GENOMIC DNA]</scope>
    <source>
        <strain evidence="4 5">Pla100</strain>
    </source>
</reference>
<dbReference type="Gene3D" id="3.40.50.150">
    <property type="entry name" value="Vaccinia Virus protein VP39"/>
    <property type="match status" value="1"/>
</dbReference>
<dbReference type="SUPFAM" id="SSF53335">
    <property type="entry name" value="S-adenosyl-L-methionine-dependent methyltransferases"/>
    <property type="match status" value="1"/>
</dbReference>
<dbReference type="Proteomes" id="UP000316213">
    <property type="component" value="Unassembled WGS sequence"/>
</dbReference>